<dbReference type="InterPro" id="IPR036736">
    <property type="entry name" value="ACP-like_sf"/>
</dbReference>
<dbReference type="Gene3D" id="1.10.1200.10">
    <property type="entry name" value="ACP-like"/>
    <property type="match status" value="1"/>
</dbReference>
<evidence type="ECO:0000259" key="8">
    <source>
        <dbReference type="PROSITE" id="PS50075"/>
    </source>
</evidence>
<evidence type="ECO:0000259" key="10">
    <source>
        <dbReference type="PROSITE" id="PS52019"/>
    </source>
</evidence>
<dbReference type="InterPro" id="IPR041068">
    <property type="entry name" value="HTH_51"/>
</dbReference>
<dbReference type="InterPro" id="IPR014043">
    <property type="entry name" value="Acyl_transferase_dom"/>
</dbReference>
<dbReference type="InterPro" id="IPR013217">
    <property type="entry name" value="Methyltransf_12"/>
</dbReference>
<feature type="domain" description="Carrier" evidence="8">
    <location>
        <begin position="1663"/>
        <end position="1737"/>
    </location>
</feature>
<dbReference type="EMBL" id="KL648445">
    <property type="protein sequence ID" value="KEY70388.1"/>
    <property type="molecule type" value="Genomic_DNA"/>
</dbReference>
<dbReference type="InterPro" id="IPR001227">
    <property type="entry name" value="Ac_transferase_dom_sf"/>
</dbReference>
<dbReference type="InterPro" id="IPR020841">
    <property type="entry name" value="PKS_Beta-ketoAc_synthase_dom"/>
</dbReference>
<dbReference type="InterPro" id="IPR032088">
    <property type="entry name" value="SAT"/>
</dbReference>
<evidence type="ECO:0000256" key="2">
    <source>
        <dbReference type="ARBA" id="ARBA00022553"/>
    </source>
</evidence>
<name>A0A084AYK9_STACB</name>
<dbReference type="SMART" id="SM01294">
    <property type="entry name" value="PKS_PP_betabranch"/>
    <property type="match status" value="1"/>
</dbReference>
<feature type="region of interest" description="N-terminal hotdog fold" evidence="6">
    <location>
        <begin position="1283"/>
        <end position="1425"/>
    </location>
</feature>
<dbReference type="InterPro" id="IPR020806">
    <property type="entry name" value="PKS_PP-bd"/>
</dbReference>
<feature type="active site" description="Proton donor; for dehydratase activity" evidence="6">
    <location>
        <position position="1510"/>
    </location>
</feature>
<dbReference type="Gene3D" id="3.30.70.3290">
    <property type="match status" value="1"/>
</dbReference>
<feature type="domain" description="Ketosynthase family 3 (KS3)" evidence="9">
    <location>
        <begin position="383"/>
        <end position="801"/>
    </location>
</feature>
<dbReference type="GO" id="GO:0044550">
    <property type="term" value="P:secondary metabolite biosynthetic process"/>
    <property type="evidence" value="ECO:0007669"/>
    <property type="project" value="UniProtKB-ARBA"/>
</dbReference>
<dbReference type="PROSITE" id="PS52004">
    <property type="entry name" value="KS3_2"/>
    <property type="match status" value="1"/>
</dbReference>
<feature type="domain" description="PKS/mFAS DH" evidence="10">
    <location>
        <begin position="1283"/>
        <end position="1603"/>
    </location>
</feature>
<feature type="region of interest" description="Disordered" evidence="7">
    <location>
        <begin position="1630"/>
        <end position="1661"/>
    </location>
</feature>
<dbReference type="InterPro" id="IPR016036">
    <property type="entry name" value="Malonyl_transacylase_ACP-bd"/>
</dbReference>
<accession>A0A084AYK9</accession>
<feature type="region of interest" description="C-terminal hotdog fold" evidence="6">
    <location>
        <begin position="1455"/>
        <end position="1603"/>
    </location>
</feature>
<feature type="compositionally biased region" description="Polar residues" evidence="7">
    <location>
        <begin position="1765"/>
        <end position="1777"/>
    </location>
</feature>
<dbReference type="PROSITE" id="PS00012">
    <property type="entry name" value="PHOSPHOPANTETHEINE"/>
    <property type="match status" value="1"/>
</dbReference>
<dbReference type="SUPFAM" id="SSF47336">
    <property type="entry name" value="ACP-like"/>
    <property type="match status" value="1"/>
</dbReference>
<dbReference type="SUPFAM" id="SSF53335">
    <property type="entry name" value="S-adenosyl-L-methionine-dependent methyltransferases"/>
    <property type="match status" value="1"/>
</dbReference>
<dbReference type="InterPro" id="IPR049900">
    <property type="entry name" value="PKS_mFAS_DH"/>
</dbReference>
<evidence type="ECO:0000256" key="4">
    <source>
        <dbReference type="ARBA" id="ARBA00023268"/>
    </source>
</evidence>
<dbReference type="InterPro" id="IPR050444">
    <property type="entry name" value="Polyketide_Synthase"/>
</dbReference>
<dbReference type="Pfam" id="PF00698">
    <property type="entry name" value="Acyl_transf_1"/>
    <property type="match status" value="1"/>
</dbReference>
<evidence type="ECO:0000256" key="1">
    <source>
        <dbReference type="ARBA" id="ARBA00022450"/>
    </source>
</evidence>
<dbReference type="Gene3D" id="3.40.47.10">
    <property type="match status" value="1"/>
</dbReference>
<feature type="compositionally biased region" description="Acidic residues" evidence="7">
    <location>
        <begin position="1748"/>
        <end position="1758"/>
    </location>
</feature>
<dbReference type="Pfam" id="PF02801">
    <property type="entry name" value="Ketoacyl-synt_C"/>
    <property type="match status" value="1"/>
</dbReference>
<dbReference type="PROSITE" id="PS50075">
    <property type="entry name" value="CARRIER"/>
    <property type="match status" value="1"/>
</dbReference>
<dbReference type="Gene3D" id="3.40.50.150">
    <property type="entry name" value="Vaccinia Virus protein VP39"/>
    <property type="match status" value="1"/>
</dbReference>
<feature type="compositionally biased region" description="Low complexity" evidence="7">
    <location>
        <begin position="1641"/>
        <end position="1661"/>
    </location>
</feature>
<keyword evidence="3" id="KW-0808">Transferase</keyword>
<keyword evidence="2" id="KW-0597">Phosphoprotein</keyword>
<dbReference type="SUPFAM" id="SSF55048">
    <property type="entry name" value="Probable ACP-binding domain of malonyl-CoA ACP transacylase"/>
    <property type="match status" value="1"/>
</dbReference>
<evidence type="ECO:0000256" key="6">
    <source>
        <dbReference type="PROSITE-ProRule" id="PRU01363"/>
    </source>
</evidence>
<dbReference type="Pfam" id="PF00109">
    <property type="entry name" value="ketoacyl-synt"/>
    <property type="match status" value="1"/>
</dbReference>
<dbReference type="PANTHER" id="PTHR45681:SF6">
    <property type="entry name" value="POLYKETIDE SYNTHASE 37"/>
    <property type="match status" value="1"/>
</dbReference>
<dbReference type="SUPFAM" id="SSF52151">
    <property type="entry name" value="FabD/lysophospholipase-like"/>
    <property type="match status" value="1"/>
</dbReference>
<dbReference type="InterPro" id="IPR036291">
    <property type="entry name" value="NAD(P)-bd_dom_sf"/>
</dbReference>
<evidence type="ECO:0000313" key="12">
    <source>
        <dbReference type="Proteomes" id="UP000028045"/>
    </source>
</evidence>
<keyword evidence="1" id="KW-0596">Phosphopantetheine</keyword>
<dbReference type="SMART" id="SM00823">
    <property type="entry name" value="PKS_PP"/>
    <property type="match status" value="1"/>
</dbReference>
<dbReference type="GO" id="GO:0031177">
    <property type="term" value="F:phosphopantetheine binding"/>
    <property type="evidence" value="ECO:0007669"/>
    <property type="project" value="InterPro"/>
</dbReference>
<feature type="active site" description="Proton acceptor; for dehydratase activity" evidence="6">
    <location>
        <position position="1326"/>
    </location>
</feature>
<dbReference type="SUPFAM" id="SSF51735">
    <property type="entry name" value="NAD(P)-binding Rossmann-fold domains"/>
    <property type="match status" value="1"/>
</dbReference>
<evidence type="ECO:0000256" key="5">
    <source>
        <dbReference type="ARBA" id="ARBA00023315"/>
    </source>
</evidence>
<evidence type="ECO:0000313" key="11">
    <source>
        <dbReference type="EMBL" id="KEY70388.1"/>
    </source>
</evidence>
<dbReference type="Pfam" id="PF18558">
    <property type="entry name" value="HTH_51"/>
    <property type="match status" value="1"/>
</dbReference>
<dbReference type="HOGENOM" id="CLU_000022_6_2_1"/>
<gene>
    <name evidence="11" type="ORF">S7711_09363</name>
</gene>
<dbReference type="InterPro" id="IPR016039">
    <property type="entry name" value="Thiolase-like"/>
</dbReference>
<keyword evidence="4" id="KW-0511">Multifunctional enzyme</keyword>
<evidence type="ECO:0000256" key="7">
    <source>
        <dbReference type="SAM" id="MobiDB-lite"/>
    </source>
</evidence>
<dbReference type="SMART" id="SM00825">
    <property type="entry name" value="PKS_KS"/>
    <property type="match status" value="1"/>
</dbReference>
<organism evidence="11 12">
    <name type="scientific">Stachybotrys chartarum (strain CBS 109288 / IBT 7711)</name>
    <name type="common">Toxic black mold</name>
    <name type="synonym">Stilbospora chartarum</name>
    <dbReference type="NCBI Taxonomy" id="1280523"/>
    <lineage>
        <taxon>Eukaryota</taxon>
        <taxon>Fungi</taxon>
        <taxon>Dikarya</taxon>
        <taxon>Ascomycota</taxon>
        <taxon>Pezizomycotina</taxon>
        <taxon>Sordariomycetes</taxon>
        <taxon>Hypocreomycetidae</taxon>
        <taxon>Hypocreales</taxon>
        <taxon>Stachybotryaceae</taxon>
        <taxon>Stachybotrys</taxon>
    </lineage>
</organism>
<protein>
    <submittedName>
        <fullName evidence="11">Uncharacterized protein</fullName>
    </submittedName>
</protein>
<dbReference type="Pfam" id="PF00550">
    <property type="entry name" value="PP-binding"/>
    <property type="match status" value="1"/>
</dbReference>
<dbReference type="InterPro" id="IPR042104">
    <property type="entry name" value="PKS_dehydratase_sf"/>
</dbReference>
<dbReference type="SMART" id="SM00827">
    <property type="entry name" value="PKS_AT"/>
    <property type="match status" value="1"/>
</dbReference>
<dbReference type="InterPro" id="IPR014031">
    <property type="entry name" value="Ketoacyl_synth_C"/>
</dbReference>
<evidence type="ECO:0000259" key="9">
    <source>
        <dbReference type="PROSITE" id="PS52004"/>
    </source>
</evidence>
<proteinExistence type="predicted"/>
<dbReference type="PANTHER" id="PTHR45681">
    <property type="entry name" value="POLYKETIDE SYNTHASE 44-RELATED"/>
    <property type="match status" value="1"/>
</dbReference>
<dbReference type="Proteomes" id="UP000028045">
    <property type="component" value="Unassembled WGS sequence"/>
</dbReference>
<keyword evidence="5" id="KW-0012">Acyltransferase</keyword>
<keyword evidence="12" id="KW-1185">Reference proteome</keyword>
<dbReference type="InterPro" id="IPR009081">
    <property type="entry name" value="PP-bd_ACP"/>
</dbReference>
<dbReference type="Pfam" id="PF07993">
    <property type="entry name" value="NAD_binding_4"/>
    <property type="match status" value="1"/>
</dbReference>
<evidence type="ECO:0000256" key="3">
    <source>
        <dbReference type="ARBA" id="ARBA00022679"/>
    </source>
</evidence>
<dbReference type="PROSITE" id="PS52019">
    <property type="entry name" value="PKS_MFAS_DH"/>
    <property type="match status" value="1"/>
</dbReference>
<dbReference type="InterPro" id="IPR016035">
    <property type="entry name" value="Acyl_Trfase/lysoPLipase"/>
</dbReference>
<dbReference type="Gene3D" id="3.40.50.720">
    <property type="entry name" value="NAD(P)-binding Rossmann-like Domain"/>
    <property type="match status" value="1"/>
</dbReference>
<dbReference type="Pfam" id="PF16073">
    <property type="entry name" value="SAT"/>
    <property type="match status" value="1"/>
</dbReference>
<dbReference type="CDD" id="cd00833">
    <property type="entry name" value="PKS"/>
    <property type="match status" value="1"/>
</dbReference>
<dbReference type="OrthoDB" id="329835at2759"/>
<sequence length="2595" mass="283348">MITRPALPHQRVLVFGSQALSLDASALRSLYTTLQSSQEYAWVINTIQELPKIWATFVEQFPQYNIASSAQSIEQMVEWSKTGTLNQTTAQLPNIILGPLVVTIHLSEYLTLSKVWASGEQLPKSNYSEALGFCTGLLSALAVSLSGDAQQLEVNGAVSVRLAMIIGGIVDAREYMDYNGTSKSLATAWSSSEGGEAFKTILAGFPDAYTSVIFDKRRATVIAPTKIANQIQQEMRGAGLIASEVSLRGRFHLTRPSRKDNLDDVINFCTSQSALCLPDASALVTPVRSNQDNGESPFITGVLHKHVLSSILSQQCDWYGTFSRLASSLSDATSTEIVTFGPERCVPQSLVKDLEFAGARLVSATESARSQRTDAFESRQIRRDDIAVIGMSIKVAGADDVSEFYDLLNNGESQHKEVPEDRIVFKTALRETEANRKWFGNFINDPDAFDHKFFKKSAREAAAMDPQQRLAIMTAYQALEQAGYLSTAEDKREKKVGCYVGVCSADYENNVACHQPNAFTATGNLKSFIAGKISHYFGWTSSAMCIDTACSSSLVAIHLACKAILSGECHAALAGGVNVMTNPLWFQNLAAASFLSPSGQCKPFDNSADGYCRGEGFAFVMMKRLSAAVADGDQILGTIRSTAVTQNQNCTPIFVPNAPSLSDLFRRVTSEAGLVPAQIGYVEAHGTGTQVGDPAEYESIRAVLGGPGRSQTLALGSAKGLVGHTECTSGAVSMVKTVLAVQRKSIFPQRSFTAINPHLHMQPEDKIDIVTKAKKWDDDFCAALINNYGASGSNASAVVTQAPLLDTGSMSRLTTSTHEVPLRLCGKDLRSLKALAGKLKQFIGQSRARAEEPAIADLAFNICRQSNPFLETAWVVSSRSTEQLLDKLTAFEGGSTEAGKMVQPSARPVILCFGGQVSTFVGLDRAVYDNVAVLRNCLNKCDEVCRSIGCDSIFPGIFEKDPVSDPVKVQTRLFAMQYSSAQAWIDCGVQPVAVVGHSFGELTSLCVSGVLSLRDALSMIAGRAKVIREFWGEEKGSMVAVESDLAVVQALLAEAGTLSRGAGLDGPTIACFNGPRSFTVAGSSKAIDITIEAMSQNPKYSAIRFKRLSVTNAFHSTLVEPLKQKLEEVGQQVTFGKPAWNLQRATEFESNNHFTAQYIADHMRNPVYFSHAVQRLVSKYPSAVWLEAGSNSTITNMAMRAAGSPKGHFFQPVNITNDNGLQFLTNATMGLWSEGLSAITHWSHHRSQTPEYSPLLLPAYCFEMTRHWAELKVPQLAPEEINQPLLGEEAPKGLWTFDSYLDDRKRSAKFRVNTSTDMYKEFIAGHVIADTAPICPAPLQVQMAVDSITSLCPNIAETKLQPKICDVENMAPVCVDPAREVWLEVKANDESDHSWRYTIVSRNTGSQAAPTTHVAGTVVFISPEDAEQRNEFARYARLIRHQRCKELLQCEDADGVIQGRRHIYQAFNGVVAYSEPYQGLNKLVGRGSESAGRVLKKHGTESWPDPHLADSFSQVGGVWVNCMTDKTTDDMYLATGFEKWMRSPDISSDSYRELEKWDVFGMHTVESDHIWLSDLYVFDAASGKLAEVILGIKYHKVAKPSMRKILTRLTVASELRNTAPAATVDDRSVAVKQPAASVETPSEAPPLKEAAPAKSSGGSSEAEAVQSKIKDLLAEIAGLEGDAIRADTQLADIGIDSLMGMELARELEGLFKCTLPSDDLMTLTEFGQLVLLVQSTLGIRPIVIDDAESSADSTEDSSDTPASANSDVTGYNTDNETSPDLVLLPSTVIEAFEGSKLLTDQFITDYRCARYMDEVLPRQTQLCIALTLDAFEELGVPLRTAKPGDRLKRIEPVPNQKLLANYLYEMLDKGARLINIQKVGHETVVTRTAMSVSPYKSTSNILANLLRDFPDHEWANRLTHFAAGRLADVLTGKQDGIKLIFGTEEGRHLVAGLYGDSLLNKLANVQMQDILTKLISKIPKGQGPIKILELGAGTGGTTKGMLPLLASLGVPVEYTFTDLAGSFVAQARKTFKEYPFMRFRVHNIEAVPVDDLIGTQHVVIASNAVHATHNLATSTANIRKMLRPDGFLMMLEMTQPLYWVDLIFGLFEGWWLFDDGRNHAIAHETVWQQELHKAGYGHVDWTDGYLPEIKMQRIIIATASGPQYDRRPLPPPASSSALQLSPTAAHQATIESYVAAHSSNFKGPTPLASSASSSPPQTTVLLTGASGSLGTHLVAHLAALSNVASVICLNRRSASDPEAKQQRAMEERRILPDAALQAKLQVLQTDTSKPLLGLSASEYERLAGTVTHIIHNAWPMSGKRPLAAMENQFTVLRNLVDFANEIANRHDASFKVGFQFISSIAVVGHYPLLPDGNRIVPEDRMRLDAVLPNGYGEAKYICERILDETLHKFPEHFRTMSVRLGQVGGSRVSGYWNPMEHLSFLIKSSQTLRMLPAFEGDLCWTPLEDVAGTLADLVLRAGTPHPIYHIDNPVRQPWSEMVPVLAEALNIPPGGVVPFEQWVRQVRAFPGAMDADNPAARLVEFLDDNFLRMSCGGLILDTKRSCEHSPTLSAVTPVSAAVARKYVQVWKEVGFLNES</sequence>
<dbReference type="InterPro" id="IPR029063">
    <property type="entry name" value="SAM-dependent_MTases_sf"/>
</dbReference>
<dbReference type="Gene3D" id="3.10.129.110">
    <property type="entry name" value="Polyketide synthase dehydratase"/>
    <property type="match status" value="1"/>
</dbReference>
<dbReference type="GO" id="GO:0016746">
    <property type="term" value="F:acyltransferase activity"/>
    <property type="evidence" value="ECO:0007669"/>
    <property type="project" value="UniProtKB-KW"/>
</dbReference>
<dbReference type="SUPFAM" id="SSF53901">
    <property type="entry name" value="Thiolase-like"/>
    <property type="match status" value="1"/>
</dbReference>
<feature type="region of interest" description="Disordered" evidence="7">
    <location>
        <begin position="1748"/>
        <end position="1777"/>
    </location>
</feature>
<dbReference type="InterPro" id="IPR014030">
    <property type="entry name" value="Ketoacyl_synth_N"/>
</dbReference>
<dbReference type="InterPro" id="IPR006162">
    <property type="entry name" value="Ppantetheine_attach_site"/>
</dbReference>
<dbReference type="InterPro" id="IPR013120">
    <property type="entry name" value="FAR_NAD-bd"/>
</dbReference>
<reference evidence="11 12" key="1">
    <citation type="journal article" date="2014" name="BMC Genomics">
        <title>Comparative genome sequencing reveals chemotype-specific gene clusters in the toxigenic black mold Stachybotrys.</title>
        <authorList>
            <person name="Semeiks J."/>
            <person name="Borek D."/>
            <person name="Otwinowski Z."/>
            <person name="Grishin N.V."/>
        </authorList>
    </citation>
    <scope>NUCLEOTIDE SEQUENCE [LARGE SCALE GENOMIC DNA]</scope>
    <source>
        <strain evidence="12">CBS 109288 / IBT 7711</strain>
    </source>
</reference>
<dbReference type="Pfam" id="PF08242">
    <property type="entry name" value="Methyltransf_12"/>
    <property type="match status" value="1"/>
</dbReference>
<dbReference type="Gene3D" id="3.40.366.10">
    <property type="entry name" value="Malonyl-Coenzyme A Acyl Carrier Protein, domain 2"/>
    <property type="match status" value="2"/>
</dbReference>